<keyword evidence="9 10" id="KW-0472">Membrane</keyword>
<proteinExistence type="inferred from homology"/>
<dbReference type="RefSeq" id="WP_122207207.1">
    <property type="nucleotide sequence ID" value="NZ_RBTP01000012.1"/>
</dbReference>
<protein>
    <submittedName>
        <fullName evidence="11">Protein HxcZ/XcpZ2</fullName>
    </submittedName>
</protein>
<sequence>MNSATLNRVKTRWVFWRGRAAVAWSGLTRRERQLLAGAALVFCGLLVWLVLIQPPLQTIAYWQTELPKLRTQNQTLEGLLQQMPTPRSRATGQSLEHALRASLEEAGLEGRYQLQTESGNRESAWQLTFDSAPADGVMRWLLEQPGQLSLQVIEARLQRADALSAQVSAARLSGMVSMDRAPSVIKEAL</sequence>
<dbReference type="GO" id="GO:0015627">
    <property type="term" value="C:type II protein secretion system complex"/>
    <property type="evidence" value="ECO:0007669"/>
    <property type="project" value="InterPro"/>
</dbReference>
<dbReference type="Pfam" id="PF04612">
    <property type="entry name" value="T2SSM"/>
    <property type="match status" value="1"/>
</dbReference>
<dbReference type="AlphaFoldDB" id="A0A3M5PIQ2"/>
<name>A0A3M5PIQ2_PSEVI</name>
<evidence type="ECO:0000256" key="6">
    <source>
        <dbReference type="ARBA" id="ARBA00022692"/>
    </source>
</evidence>
<keyword evidence="6 10" id="KW-0812">Transmembrane</keyword>
<comment type="subcellular location">
    <subcellularLocation>
        <location evidence="1">Cell inner membrane</location>
        <topology evidence="1">Single-pass membrane protein</topology>
    </subcellularLocation>
</comment>
<comment type="caution">
    <text evidence="11">The sequence shown here is derived from an EMBL/GenBank/DDBJ whole genome shotgun (WGS) entry which is preliminary data.</text>
</comment>
<keyword evidence="8 10" id="KW-1133">Transmembrane helix</keyword>
<keyword evidence="7" id="KW-0653">Protein transport</keyword>
<comment type="similarity">
    <text evidence="2">Belongs to the GSP M family.</text>
</comment>
<dbReference type="OrthoDB" id="6994843at2"/>
<evidence type="ECO:0000256" key="2">
    <source>
        <dbReference type="ARBA" id="ARBA00010637"/>
    </source>
</evidence>
<keyword evidence="4" id="KW-1003">Cell membrane</keyword>
<organism evidence="11 12">
    <name type="scientific">Pseudomonas viridiflava</name>
    <name type="common">Phytomonas viridiflava</name>
    <dbReference type="NCBI Taxonomy" id="33069"/>
    <lineage>
        <taxon>Bacteria</taxon>
        <taxon>Pseudomonadati</taxon>
        <taxon>Pseudomonadota</taxon>
        <taxon>Gammaproteobacteria</taxon>
        <taxon>Pseudomonadales</taxon>
        <taxon>Pseudomonadaceae</taxon>
        <taxon>Pseudomonas</taxon>
    </lineage>
</organism>
<dbReference type="EMBL" id="RBTP01000012">
    <property type="protein sequence ID" value="RMT84067.1"/>
    <property type="molecule type" value="Genomic_DNA"/>
</dbReference>
<evidence type="ECO:0000256" key="9">
    <source>
        <dbReference type="ARBA" id="ARBA00023136"/>
    </source>
</evidence>
<dbReference type="InterPro" id="IPR023229">
    <property type="entry name" value="T2SS_M_periplasmic_sf"/>
</dbReference>
<feature type="transmembrane region" description="Helical" evidence="10">
    <location>
        <begin position="34"/>
        <end position="51"/>
    </location>
</feature>
<evidence type="ECO:0000256" key="3">
    <source>
        <dbReference type="ARBA" id="ARBA00022448"/>
    </source>
</evidence>
<evidence type="ECO:0000256" key="10">
    <source>
        <dbReference type="SAM" id="Phobius"/>
    </source>
</evidence>
<evidence type="ECO:0000313" key="12">
    <source>
        <dbReference type="Proteomes" id="UP000273854"/>
    </source>
</evidence>
<dbReference type="GO" id="GO:0005886">
    <property type="term" value="C:plasma membrane"/>
    <property type="evidence" value="ECO:0007669"/>
    <property type="project" value="UniProtKB-SubCell"/>
</dbReference>
<evidence type="ECO:0000256" key="5">
    <source>
        <dbReference type="ARBA" id="ARBA00022519"/>
    </source>
</evidence>
<evidence type="ECO:0000256" key="7">
    <source>
        <dbReference type="ARBA" id="ARBA00022927"/>
    </source>
</evidence>
<evidence type="ECO:0000256" key="4">
    <source>
        <dbReference type="ARBA" id="ARBA00022475"/>
    </source>
</evidence>
<accession>A0A3M5PIQ2</accession>
<evidence type="ECO:0000256" key="8">
    <source>
        <dbReference type="ARBA" id="ARBA00022989"/>
    </source>
</evidence>
<dbReference type="Proteomes" id="UP000273854">
    <property type="component" value="Unassembled WGS sequence"/>
</dbReference>
<dbReference type="SUPFAM" id="SSF103054">
    <property type="entry name" value="General secretion pathway protein M, EpsM"/>
    <property type="match status" value="1"/>
</dbReference>
<keyword evidence="3" id="KW-0813">Transport</keyword>
<keyword evidence="5" id="KW-0997">Cell inner membrane</keyword>
<evidence type="ECO:0000256" key="1">
    <source>
        <dbReference type="ARBA" id="ARBA00004377"/>
    </source>
</evidence>
<reference evidence="11 12" key="1">
    <citation type="submission" date="2018-08" db="EMBL/GenBank/DDBJ databases">
        <title>Recombination of ecologically and evolutionarily significant loci maintains genetic cohesion in the Pseudomonas syringae species complex.</title>
        <authorList>
            <person name="Dillon M."/>
            <person name="Thakur S."/>
            <person name="Almeida R.N.D."/>
            <person name="Weir B.S."/>
            <person name="Guttman D.S."/>
        </authorList>
    </citation>
    <scope>NUCLEOTIDE SEQUENCE [LARGE SCALE GENOMIC DNA]</scope>
    <source>
        <strain evidence="11 12">ICMP 19473</strain>
    </source>
</reference>
<dbReference type="GO" id="GO:0015628">
    <property type="term" value="P:protein secretion by the type II secretion system"/>
    <property type="evidence" value="ECO:0007669"/>
    <property type="project" value="InterPro"/>
</dbReference>
<dbReference type="InterPro" id="IPR007690">
    <property type="entry name" value="T2SS_GspM"/>
</dbReference>
<gene>
    <name evidence="11" type="ORF">ALP40_02692</name>
</gene>
<evidence type="ECO:0000313" key="11">
    <source>
        <dbReference type="EMBL" id="RMT84067.1"/>
    </source>
</evidence>